<reference evidence="1 2" key="1">
    <citation type="submission" date="2016-01" db="EMBL/GenBank/DDBJ databases">
        <title>Genome sequencing of Roseivirga seohaensis SW-152.</title>
        <authorList>
            <person name="Selvaratnam C."/>
            <person name="Thevarajoo S."/>
            <person name="Goh K.M."/>
            <person name="Ee R."/>
            <person name="Chan K.-G."/>
            <person name="Chong C.S."/>
        </authorList>
    </citation>
    <scope>NUCLEOTIDE SEQUENCE [LARGE SCALE GENOMIC DNA]</scope>
    <source>
        <strain evidence="1 2">SW-152</strain>
    </source>
</reference>
<evidence type="ECO:0000313" key="1">
    <source>
        <dbReference type="EMBL" id="KYG84665.1"/>
    </source>
</evidence>
<dbReference type="EMBL" id="LRPB01000012">
    <property type="protein sequence ID" value="KYG84665.1"/>
    <property type="molecule type" value="Genomic_DNA"/>
</dbReference>
<accession>A0A150Y1E1</accession>
<dbReference type="Proteomes" id="UP000075663">
    <property type="component" value="Unassembled WGS sequence"/>
</dbReference>
<dbReference type="AlphaFoldDB" id="A0A150Y1E1"/>
<evidence type="ECO:0000313" key="2">
    <source>
        <dbReference type="Proteomes" id="UP000075663"/>
    </source>
</evidence>
<sequence length="80" mass="9028">MPINDRAKRKGTAVRNTLRDSTKIRLLYEVLIPTSNSKLSFLASSINTQFRVFLLFSIKNGETIGLSIIIIEVYLVTLIT</sequence>
<dbReference type="STRING" id="1914963.AWW67_01070"/>
<organism evidence="1 2">
    <name type="scientific">Roseivirga seohaensis</name>
    <dbReference type="NCBI Taxonomy" id="1914963"/>
    <lineage>
        <taxon>Bacteria</taxon>
        <taxon>Pseudomonadati</taxon>
        <taxon>Bacteroidota</taxon>
        <taxon>Cytophagia</taxon>
        <taxon>Cytophagales</taxon>
        <taxon>Roseivirgaceae</taxon>
        <taxon>Roseivirga</taxon>
    </lineage>
</organism>
<name>A0A150Y1E1_9BACT</name>
<protein>
    <submittedName>
        <fullName evidence="1">Uncharacterized protein</fullName>
    </submittedName>
</protein>
<proteinExistence type="predicted"/>
<gene>
    <name evidence="1" type="ORF">AWW67_01070</name>
</gene>
<comment type="caution">
    <text evidence="1">The sequence shown here is derived from an EMBL/GenBank/DDBJ whole genome shotgun (WGS) entry which is preliminary data.</text>
</comment>